<dbReference type="InParanoid" id="A0A3N4M2G3"/>
<dbReference type="EMBL" id="ML121532">
    <property type="protein sequence ID" value="RPB27131.1"/>
    <property type="molecule type" value="Genomic_DNA"/>
</dbReference>
<dbReference type="SUPFAM" id="SSF53474">
    <property type="entry name" value="alpha/beta-Hydrolases"/>
    <property type="match status" value="1"/>
</dbReference>
<dbReference type="AlphaFoldDB" id="A0A3N4M2G3"/>
<dbReference type="InterPro" id="IPR029058">
    <property type="entry name" value="AB_hydrolase_fold"/>
</dbReference>
<evidence type="ECO:0000313" key="1">
    <source>
        <dbReference type="EMBL" id="RPB27131.1"/>
    </source>
</evidence>
<dbReference type="Gene3D" id="3.40.50.1820">
    <property type="entry name" value="alpha/beta hydrolase"/>
    <property type="match status" value="1"/>
</dbReference>
<proteinExistence type="predicted"/>
<reference evidence="1 2" key="1">
    <citation type="journal article" date="2018" name="Nat. Ecol. Evol.">
        <title>Pezizomycetes genomes reveal the molecular basis of ectomycorrhizal truffle lifestyle.</title>
        <authorList>
            <person name="Murat C."/>
            <person name="Payen T."/>
            <person name="Noel B."/>
            <person name="Kuo A."/>
            <person name="Morin E."/>
            <person name="Chen J."/>
            <person name="Kohler A."/>
            <person name="Krizsan K."/>
            <person name="Balestrini R."/>
            <person name="Da Silva C."/>
            <person name="Montanini B."/>
            <person name="Hainaut M."/>
            <person name="Levati E."/>
            <person name="Barry K.W."/>
            <person name="Belfiori B."/>
            <person name="Cichocki N."/>
            <person name="Clum A."/>
            <person name="Dockter R.B."/>
            <person name="Fauchery L."/>
            <person name="Guy J."/>
            <person name="Iotti M."/>
            <person name="Le Tacon F."/>
            <person name="Lindquist E.A."/>
            <person name="Lipzen A."/>
            <person name="Malagnac F."/>
            <person name="Mello A."/>
            <person name="Molinier V."/>
            <person name="Miyauchi S."/>
            <person name="Poulain J."/>
            <person name="Riccioni C."/>
            <person name="Rubini A."/>
            <person name="Sitrit Y."/>
            <person name="Splivallo R."/>
            <person name="Traeger S."/>
            <person name="Wang M."/>
            <person name="Zifcakova L."/>
            <person name="Wipf D."/>
            <person name="Zambonelli A."/>
            <person name="Paolocci F."/>
            <person name="Nowrousian M."/>
            <person name="Ottonello S."/>
            <person name="Baldrian P."/>
            <person name="Spatafora J.W."/>
            <person name="Henrissat B."/>
            <person name="Nagy L.G."/>
            <person name="Aury J.M."/>
            <person name="Wincker P."/>
            <person name="Grigoriev I.V."/>
            <person name="Bonfante P."/>
            <person name="Martin F.M."/>
        </authorList>
    </citation>
    <scope>NUCLEOTIDE SEQUENCE [LARGE SCALE GENOMIC DNA]</scope>
    <source>
        <strain evidence="1 2">ATCC MYA-4762</strain>
    </source>
</reference>
<dbReference type="OrthoDB" id="5311491at2759"/>
<keyword evidence="2" id="KW-1185">Reference proteome</keyword>
<dbReference type="Proteomes" id="UP000267821">
    <property type="component" value="Unassembled WGS sequence"/>
</dbReference>
<gene>
    <name evidence="1" type="ORF">L211DRAFT_609445</name>
</gene>
<accession>A0A3N4M2G3</accession>
<organism evidence="1 2">
    <name type="scientific">Terfezia boudieri ATCC MYA-4762</name>
    <dbReference type="NCBI Taxonomy" id="1051890"/>
    <lineage>
        <taxon>Eukaryota</taxon>
        <taxon>Fungi</taxon>
        <taxon>Dikarya</taxon>
        <taxon>Ascomycota</taxon>
        <taxon>Pezizomycotina</taxon>
        <taxon>Pezizomycetes</taxon>
        <taxon>Pezizales</taxon>
        <taxon>Pezizaceae</taxon>
        <taxon>Terfezia</taxon>
    </lineage>
</organism>
<name>A0A3N4M2G3_9PEZI</name>
<evidence type="ECO:0000313" key="2">
    <source>
        <dbReference type="Proteomes" id="UP000267821"/>
    </source>
</evidence>
<protein>
    <recommendedName>
        <fullName evidence="3">AB hydrolase-1 domain-containing protein</fullName>
    </recommendedName>
</protein>
<sequence length="383" mass="42874">MPIAQLTNGLHLSYQDSGEPQSTKGDEVYDTLVCVHGVMFNQEIFSPLLTANHPALRIVTYNHRGYPGSSPLLPHELIDSRTARKTYVNDLVYFLEYLCFTLELPRKPIVLSWERGGNILMGLASPTFLPRETRERGVSIVSCLILHDCPPNGLGRVPTSDIVKAIIACPYPQVTSRSNSDVKGAAATGYSDHYPQLQRQYRSGSTSSFSTSGGDTTEDFPSRTERHLSWICGFYKHHNHLPRDALPHTYVEPTYSPWAYKCSSELLPRTLLDSAIELENTPQSSHLVSSQFPANPHLWKLSDDRMQQVEFARVALAKQRDIPVGLVWNGESPESTVDAVREAERMGGRVYLLSKGGNSLMFAHEPEEWAVRVRRVARDLVGL</sequence>
<evidence type="ECO:0008006" key="3">
    <source>
        <dbReference type="Google" id="ProtNLM"/>
    </source>
</evidence>